<dbReference type="AlphaFoldDB" id="A0A7J7UMB4"/>
<feature type="region of interest" description="Disordered" evidence="1">
    <location>
        <begin position="107"/>
        <end position="175"/>
    </location>
</feature>
<reference evidence="2 3" key="1">
    <citation type="journal article" date="2020" name="Nature">
        <title>Six reference-quality genomes reveal evolution of bat adaptations.</title>
        <authorList>
            <person name="Jebb D."/>
            <person name="Huang Z."/>
            <person name="Pippel M."/>
            <person name="Hughes G.M."/>
            <person name="Lavrichenko K."/>
            <person name="Devanna P."/>
            <person name="Winkler S."/>
            <person name="Jermiin L.S."/>
            <person name="Skirmuntt E.C."/>
            <person name="Katzourakis A."/>
            <person name="Burkitt-Gray L."/>
            <person name="Ray D.A."/>
            <person name="Sullivan K.A.M."/>
            <person name="Roscito J.G."/>
            <person name="Kirilenko B.M."/>
            <person name="Davalos L.M."/>
            <person name="Corthals A.P."/>
            <person name="Power M.L."/>
            <person name="Jones G."/>
            <person name="Ransome R.D."/>
            <person name="Dechmann D.K.N."/>
            <person name="Locatelli A.G."/>
            <person name="Puechmaille S.J."/>
            <person name="Fedrigo O."/>
            <person name="Jarvis E.D."/>
            <person name="Hiller M."/>
            <person name="Vernes S.C."/>
            <person name="Myers E.W."/>
            <person name="Teeling E.C."/>
        </authorList>
    </citation>
    <scope>NUCLEOTIDE SEQUENCE [LARGE SCALE GENOMIC DNA]</scope>
    <source>
        <strain evidence="2">MPipKuh1</strain>
        <tissue evidence="2">Flight muscle</tissue>
    </source>
</reference>
<organism evidence="2 3">
    <name type="scientific">Pipistrellus kuhlii</name>
    <name type="common">Kuhl's pipistrelle</name>
    <dbReference type="NCBI Taxonomy" id="59472"/>
    <lineage>
        <taxon>Eukaryota</taxon>
        <taxon>Metazoa</taxon>
        <taxon>Chordata</taxon>
        <taxon>Craniata</taxon>
        <taxon>Vertebrata</taxon>
        <taxon>Euteleostomi</taxon>
        <taxon>Mammalia</taxon>
        <taxon>Eutheria</taxon>
        <taxon>Laurasiatheria</taxon>
        <taxon>Chiroptera</taxon>
        <taxon>Yangochiroptera</taxon>
        <taxon>Vespertilionidae</taxon>
        <taxon>Pipistrellus</taxon>
    </lineage>
</organism>
<feature type="compositionally biased region" description="Basic and acidic residues" evidence="1">
    <location>
        <begin position="147"/>
        <end position="157"/>
    </location>
</feature>
<sequence>MRLGVGNRENEVCLARPGPPLPARLSAAPQQPPGGLASQLPRGSPPPPVHRPPASLPGVSEQQLPLGRAPPPTESEKIANPEATLGMDLKESRPAHTDAVAIVGASRRCGSRADTPTSASRSADAALGAGPKGRGDRGRGRLPRAGAHADRPERERGTGFWGPRQAGLGQARAAA</sequence>
<comment type="caution">
    <text evidence="2">The sequence shown here is derived from an EMBL/GenBank/DDBJ whole genome shotgun (WGS) entry which is preliminary data.</text>
</comment>
<proteinExistence type="predicted"/>
<feature type="compositionally biased region" description="Low complexity" evidence="1">
    <location>
        <begin position="164"/>
        <end position="175"/>
    </location>
</feature>
<name>A0A7J7UMB4_PIPKU</name>
<keyword evidence="3" id="KW-1185">Reference proteome</keyword>
<dbReference type="Proteomes" id="UP000558488">
    <property type="component" value="Unassembled WGS sequence"/>
</dbReference>
<evidence type="ECO:0000313" key="2">
    <source>
        <dbReference type="EMBL" id="KAF6313911.1"/>
    </source>
</evidence>
<evidence type="ECO:0000313" key="3">
    <source>
        <dbReference type="Proteomes" id="UP000558488"/>
    </source>
</evidence>
<feature type="region of interest" description="Disordered" evidence="1">
    <location>
        <begin position="1"/>
        <end position="93"/>
    </location>
</feature>
<protein>
    <submittedName>
        <fullName evidence="2">Uncharacterized protein</fullName>
    </submittedName>
</protein>
<evidence type="ECO:0000256" key="1">
    <source>
        <dbReference type="SAM" id="MobiDB-lite"/>
    </source>
</evidence>
<accession>A0A7J7UMB4</accession>
<dbReference type="EMBL" id="JACAGB010000019">
    <property type="protein sequence ID" value="KAF6313911.1"/>
    <property type="molecule type" value="Genomic_DNA"/>
</dbReference>
<gene>
    <name evidence="2" type="ORF">mPipKuh1_008764</name>
</gene>
<feature type="compositionally biased region" description="Pro residues" evidence="1">
    <location>
        <begin position="43"/>
        <end position="55"/>
    </location>
</feature>